<gene>
    <name evidence="1" type="ORF">DS031_18550</name>
</gene>
<sequence>MRRKFILTFACIFLLLPVGKVVISFIGKISEEQAITIAKEHVKPETLEIIKVEHKPKVEQYWVYYRKPDKCEEGALQIHEISGAVNGITTTAVPINQCDQEKQ</sequence>
<evidence type="ECO:0000313" key="2">
    <source>
        <dbReference type="Proteomes" id="UP000253314"/>
    </source>
</evidence>
<dbReference type="AlphaFoldDB" id="A0A366XRC3"/>
<dbReference type="RefSeq" id="WP_113807553.1">
    <property type="nucleotide sequence ID" value="NZ_QOCW01000025.1"/>
</dbReference>
<organism evidence="1 2">
    <name type="scientific">Bacillus taeanensis</name>
    <dbReference type="NCBI Taxonomy" id="273032"/>
    <lineage>
        <taxon>Bacteria</taxon>
        <taxon>Bacillati</taxon>
        <taxon>Bacillota</taxon>
        <taxon>Bacilli</taxon>
        <taxon>Bacillales</taxon>
        <taxon>Bacillaceae</taxon>
        <taxon>Bacillus</taxon>
    </lineage>
</organism>
<proteinExistence type="predicted"/>
<protein>
    <submittedName>
        <fullName evidence="1">Uncharacterized protein</fullName>
    </submittedName>
</protein>
<evidence type="ECO:0000313" key="1">
    <source>
        <dbReference type="EMBL" id="RBW68078.1"/>
    </source>
</evidence>
<comment type="caution">
    <text evidence="1">The sequence shown here is derived from an EMBL/GenBank/DDBJ whole genome shotgun (WGS) entry which is preliminary data.</text>
</comment>
<keyword evidence="2" id="KW-1185">Reference proteome</keyword>
<dbReference type="Proteomes" id="UP000253314">
    <property type="component" value="Unassembled WGS sequence"/>
</dbReference>
<reference evidence="1 2" key="1">
    <citation type="submission" date="2018-07" db="EMBL/GenBank/DDBJ databases">
        <title>Lottiidibacillus patelloidae gen. nov., sp. nov., isolated from the intestinal tract of a marine limpet and the reclassification of B. taeanensis BH030017T, B. algicola KMM 3737T and B. hwajinpoensis SW-72T as genus Lottiidibacillus.</title>
        <authorList>
            <person name="Liu R."/>
            <person name="Huang Z."/>
        </authorList>
    </citation>
    <scope>NUCLEOTIDE SEQUENCE [LARGE SCALE GENOMIC DNA]</scope>
    <source>
        <strain evidence="1 2">BH030017</strain>
    </source>
</reference>
<name>A0A366XRC3_9BACI</name>
<dbReference type="EMBL" id="QOCW01000025">
    <property type="protein sequence ID" value="RBW68078.1"/>
    <property type="molecule type" value="Genomic_DNA"/>
</dbReference>
<accession>A0A366XRC3</accession>